<feature type="domain" description="Cupin type-1" evidence="2">
    <location>
        <begin position="15"/>
        <end position="159"/>
    </location>
</feature>
<feature type="compositionally biased region" description="Low complexity" evidence="1">
    <location>
        <begin position="243"/>
        <end position="254"/>
    </location>
</feature>
<dbReference type="EMBL" id="JACJVR010000088">
    <property type="protein sequence ID" value="MBB6694252.1"/>
    <property type="molecule type" value="Genomic_DNA"/>
</dbReference>
<evidence type="ECO:0000256" key="1">
    <source>
        <dbReference type="SAM" id="MobiDB-lite"/>
    </source>
</evidence>
<proteinExistence type="predicted"/>
<dbReference type="InterPro" id="IPR014710">
    <property type="entry name" value="RmlC-like_jellyroll"/>
</dbReference>
<feature type="compositionally biased region" description="Polar residues" evidence="1">
    <location>
        <begin position="305"/>
        <end position="317"/>
    </location>
</feature>
<dbReference type="Gene3D" id="2.60.120.10">
    <property type="entry name" value="Jelly Rolls"/>
    <property type="match status" value="1"/>
</dbReference>
<reference evidence="3 4" key="1">
    <citation type="submission" date="2020-08" db="EMBL/GenBank/DDBJ databases">
        <title>Cohnella phylogeny.</title>
        <authorList>
            <person name="Dunlap C."/>
        </authorList>
    </citation>
    <scope>NUCLEOTIDE SEQUENCE [LARGE SCALE GENOMIC DNA]</scope>
    <source>
        <strain evidence="3 4">DSM 25239</strain>
    </source>
</reference>
<evidence type="ECO:0000313" key="3">
    <source>
        <dbReference type="EMBL" id="MBB6694252.1"/>
    </source>
</evidence>
<organism evidence="3 4">
    <name type="scientific">Cohnella xylanilytica</name>
    <dbReference type="NCBI Taxonomy" id="557555"/>
    <lineage>
        <taxon>Bacteria</taxon>
        <taxon>Bacillati</taxon>
        <taxon>Bacillota</taxon>
        <taxon>Bacilli</taxon>
        <taxon>Bacillales</taxon>
        <taxon>Paenibacillaceae</taxon>
        <taxon>Cohnella</taxon>
    </lineage>
</organism>
<feature type="region of interest" description="Disordered" evidence="1">
    <location>
        <begin position="235"/>
        <end position="254"/>
    </location>
</feature>
<sequence>MAVSYMDFTSPDVQFFFDVNKNRAFTTNSRNYINSLGVQQLNTLGNASILDIFFSKGHYVEPHYHQNATELVYCVSGAVNVSFLNPFTQKLQTVVIRPGQVANVPQGWWHYEEATEDDTHLIAIFDAPTPQVILGSDILRLTPARAMAEAYCLDEAKWKEAVAPIRQTVGIGPLDDCRQSHVAGKGGSKDTRQPAPAKDSQTAASATFYGAYANSPYPGQAAPIRVPATPFAAWAGNGGPQGNDGQPGYVHAASSPYPYPPAQGYSYPSYPANVYGQQPPPPPFAQASPQLRSQPYSVPAPQSPPQSYVQSRQNRTAPFSPPYAQAYPQPQPQSQPYASPQPHPQPFAASSPQPQPQPYAIPSPQSPAQAYAGARSQPRPQPEPQRRPQARPEQPNSPHRSGDKGTSGDSRTGNKSV</sequence>
<keyword evidence="4" id="KW-1185">Reference proteome</keyword>
<feature type="compositionally biased region" description="Pro residues" evidence="1">
    <location>
        <begin position="329"/>
        <end position="345"/>
    </location>
</feature>
<evidence type="ECO:0000259" key="2">
    <source>
        <dbReference type="SMART" id="SM00835"/>
    </source>
</evidence>
<feature type="compositionally biased region" description="Pro residues" evidence="1">
    <location>
        <begin position="353"/>
        <end position="365"/>
    </location>
</feature>
<feature type="compositionally biased region" description="Polar residues" evidence="1">
    <location>
        <begin position="407"/>
        <end position="417"/>
    </location>
</feature>
<gene>
    <name evidence="3" type="ORF">H7B90_22925</name>
</gene>
<dbReference type="Pfam" id="PF00190">
    <property type="entry name" value="Cupin_1"/>
    <property type="match status" value="1"/>
</dbReference>
<feature type="compositionally biased region" description="Low complexity" evidence="1">
    <location>
        <begin position="366"/>
        <end position="378"/>
    </location>
</feature>
<dbReference type="RefSeq" id="WP_185138226.1">
    <property type="nucleotide sequence ID" value="NZ_JACJVR010000088.1"/>
</dbReference>
<feature type="region of interest" description="Disordered" evidence="1">
    <location>
        <begin position="176"/>
        <end position="202"/>
    </location>
</feature>
<feature type="region of interest" description="Disordered" evidence="1">
    <location>
        <begin position="270"/>
        <end position="417"/>
    </location>
</feature>
<dbReference type="SMART" id="SM00835">
    <property type="entry name" value="Cupin_1"/>
    <property type="match status" value="1"/>
</dbReference>
<dbReference type="Proteomes" id="UP000553776">
    <property type="component" value="Unassembled WGS sequence"/>
</dbReference>
<dbReference type="AlphaFoldDB" id="A0A841U402"/>
<dbReference type="InterPro" id="IPR011051">
    <property type="entry name" value="RmlC_Cupin_sf"/>
</dbReference>
<dbReference type="InterPro" id="IPR006045">
    <property type="entry name" value="Cupin_1"/>
</dbReference>
<name>A0A841U402_9BACL</name>
<accession>A0A841U402</accession>
<dbReference type="SUPFAM" id="SSF51182">
    <property type="entry name" value="RmlC-like cupins"/>
    <property type="match status" value="1"/>
</dbReference>
<protein>
    <submittedName>
        <fullName evidence="3">Cupin domain-containing protein</fullName>
    </submittedName>
</protein>
<dbReference type="PANTHER" id="PTHR31238">
    <property type="entry name" value="GERMIN-LIKE PROTEIN SUBFAMILY 3 MEMBER 3"/>
    <property type="match status" value="1"/>
</dbReference>
<dbReference type="CDD" id="cd20306">
    <property type="entry name" value="cupin_OxDC-like"/>
    <property type="match status" value="1"/>
</dbReference>
<evidence type="ECO:0000313" key="4">
    <source>
        <dbReference type="Proteomes" id="UP000553776"/>
    </source>
</evidence>
<comment type="caution">
    <text evidence="3">The sequence shown here is derived from an EMBL/GenBank/DDBJ whole genome shotgun (WGS) entry which is preliminary data.</text>
</comment>